<feature type="region of interest" description="Disordered" evidence="1">
    <location>
        <begin position="408"/>
        <end position="449"/>
    </location>
</feature>
<dbReference type="EMBL" id="AP010904">
    <property type="protein sequence ID" value="BAH76090.1"/>
    <property type="molecule type" value="Genomic_DNA"/>
</dbReference>
<dbReference type="RefSeq" id="WP_015861267.1">
    <property type="nucleotide sequence ID" value="NC_012796.1"/>
</dbReference>
<name>C4XU68_SOLM1</name>
<proteinExistence type="predicted"/>
<sequence>MSLIQTKSSKEDFGSIISDFISNIESLHRTLYIVMSFIKHVRKNTNDEFEEFLSKNAKSTKKSETETEYSIEFTSYYEFKQKLRDVEWVNRSGTIIPKSFVVSLISEYDAYLGMIIRRMYRIKPEVLNSKDNQISFSDIVTYDSLDQIKEIIIDKEVENLLRNSHPEQFKIIEATFSVILTKEVEGWNDFVELTERRNLFVHCNGIVSKQYLDTCKKHKIEINDLKKGDPLQVSPDYFDNAFNTVLTIGFMIGHVLWRKFQPEESQDADKHLISVVYSLLTSKHYSATITLCKFAIKCIGKKFSSEETRRIIVINYAIALKFSSKKEEMEKLLNENDWSASSEKFKLAVLVLNDNNTEAATTMRKIGCNGEVTKADYNNWPLFENFRETEIFKTTYLEVFNEESMSISEDIKNEQENSKTNCREAHSAPTTTNKPKRHHKRSAKKHKKR</sequence>
<dbReference type="AlphaFoldDB" id="C4XU68"/>
<protein>
    <submittedName>
        <fullName evidence="2">Uncharacterized protein</fullName>
    </submittedName>
</protein>
<dbReference type="HOGENOM" id="CLU_041022_0_0_7"/>
<evidence type="ECO:0000256" key="1">
    <source>
        <dbReference type="SAM" id="MobiDB-lite"/>
    </source>
</evidence>
<organism evidence="2 3">
    <name type="scientific">Solidesulfovibrio magneticus (strain ATCC 700980 / DSM 13731 / RS-1)</name>
    <name type="common">Desulfovibrio magneticus</name>
    <dbReference type="NCBI Taxonomy" id="573370"/>
    <lineage>
        <taxon>Bacteria</taxon>
        <taxon>Pseudomonadati</taxon>
        <taxon>Thermodesulfobacteriota</taxon>
        <taxon>Desulfovibrionia</taxon>
        <taxon>Desulfovibrionales</taxon>
        <taxon>Desulfovibrionaceae</taxon>
        <taxon>Solidesulfovibrio</taxon>
    </lineage>
</organism>
<reference evidence="2 3" key="1">
    <citation type="journal article" date="2009" name="Genome Res.">
        <title>Whole genome sequence of Desulfovibrio magneticus strain RS-1 revealed common gene clusters in magnetotactic bacteria.</title>
        <authorList>
            <person name="Nakazawa H."/>
            <person name="Arakaki A."/>
            <person name="Narita-Yamada S."/>
            <person name="Yashiro I."/>
            <person name="Jinno K."/>
            <person name="Aoki N."/>
            <person name="Tsuruyama A."/>
            <person name="Okamura Y."/>
            <person name="Tanikawa S."/>
            <person name="Fujita N."/>
            <person name="Takeyama H."/>
            <person name="Matsunaga T."/>
        </authorList>
    </citation>
    <scope>NUCLEOTIDE SEQUENCE [LARGE SCALE GENOMIC DNA]</scope>
    <source>
        <strain evidence="3">ATCC 700980 / DSM 13731 / RS-1</strain>
    </source>
</reference>
<dbReference type="KEGG" id="dma:DMR_25990"/>
<feature type="compositionally biased region" description="Basic and acidic residues" evidence="1">
    <location>
        <begin position="409"/>
        <end position="426"/>
    </location>
</feature>
<dbReference type="eggNOG" id="ENOG502Z7X3">
    <property type="taxonomic scope" value="Bacteria"/>
</dbReference>
<dbReference type="OrthoDB" id="7061055at2"/>
<gene>
    <name evidence="2" type="ordered locus">DMR_25990</name>
</gene>
<evidence type="ECO:0000313" key="3">
    <source>
        <dbReference type="Proteomes" id="UP000009071"/>
    </source>
</evidence>
<accession>C4XU68</accession>
<dbReference type="Proteomes" id="UP000009071">
    <property type="component" value="Chromosome"/>
</dbReference>
<keyword evidence="3" id="KW-1185">Reference proteome</keyword>
<feature type="compositionally biased region" description="Basic residues" evidence="1">
    <location>
        <begin position="434"/>
        <end position="449"/>
    </location>
</feature>
<evidence type="ECO:0000313" key="2">
    <source>
        <dbReference type="EMBL" id="BAH76090.1"/>
    </source>
</evidence>